<dbReference type="NCBIfam" id="TIGR00254">
    <property type="entry name" value="GGDEF"/>
    <property type="match status" value="1"/>
</dbReference>
<keyword evidence="4" id="KW-1185">Reference proteome</keyword>
<dbReference type="InterPro" id="IPR043128">
    <property type="entry name" value="Rev_trsase/Diguanyl_cyclase"/>
</dbReference>
<dbReference type="InterPro" id="IPR000160">
    <property type="entry name" value="GGDEF_dom"/>
</dbReference>
<sequence length="393" mass="44817">MMNKLSFFNKSNYAFTKEQKCKINHDLNASNITRIKLFLVSYMIFELVFILFNDIPYMMNPSFHAVWNDNRFFILHLIILFVSIIGIVLIKILGKYEECRVEKIYKLLIPILTSLLLSSMAIINGLDLAVHGNITSVFIANLIIFSAVILMRFPLNLVVYSIPFLVYIGGLVIFQHNVNSLISNGVNGLIYFLAVILISTVIYNNYYEKIAKNIILEETIFKLDYLSNHDILTGLLNRRCFSAQASEKMKILTETKKAAALILVDIDYFKDVNDKLGHPIGDIVLKETSRIFMEHIKPNDLITRWGGEEFLVFLFDTSIDEAYVIAEKIRVAIQDNVIVTDKIQIKITASFGISLLKDNFSESFDASYKSADVALYQAKEQGRNKVVIASLDM</sequence>
<evidence type="ECO:0000259" key="2">
    <source>
        <dbReference type="PROSITE" id="PS50887"/>
    </source>
</evidence>
<feature type="domain" description="GGDEF" evidence="2">
    <location>
        <begin position="257"/>
        <end position="391"/>
    </location>
</feature>
<dbReference type="KEGG" id="cck:Ccar_03885"/>
<organism evidence="3 4">
    <name type="scientific">Clostridium carboxidivorans P7</name>
    <dbReference type="NCBI Taxonomy" id="536227"/>
    <lineage>
        <taxon>Bacteria</taxon>
        <taxon>Bacillati</taxon>
        <taxon>Bacillota</taxon>
        <taxon>Clostridia</taxon>
        <taxon>Eubacteriales</taxon>
        <taxon>Clostridiaceae</taxon>
        <taxon>Clostridium</taxon>
    </lineage>
</organism>
<dbReference type="EMBL" id="ACVI01000019">
    <property type="protein sequence ID" value="EET88035.1"/>
    <property type="molecule type" value="Genomic_DNA"/>
</dbReference>
<dbReference type="FunFam" id="3.30.70.270:FF:000001">
    <property type="entry name" value="Diguanylate cyclase domain protein"/>
    <property type="match status" value="1"/>
</dbReference>
<feature type="transmembrane region" description="Helical" evidence="1">
    <location>
        <begin position="104"/>
        <end position="123"/>
    </location>
</feature>
<feature type="transmembrane region" description="Helical" evidence="1">
    <location>
        <begin position="72"/>
        <end position="92"/>
    </location>
</feature>
<dbReference type="SUPFAM" id="SSF55073">
    <property type="entry name" value="Nucleotide cyclase"/>
    <property type="match status" value="1"/>
</dbReference>
<evidence type="ECO:0000313" key="3">
    <source>
        <dbReference type="EMBL" id="EET88035.1"/>
    </source>
</evidence>
<dbReference type="SMART" id="SM00267">
    <property type="entry name" value="GGDEF"/>
    <property type="match status" value="1"/>
</dbReference>
<dbReference type="PANTHER" id="PTHR45138">
    <property type="entry name" value="REGULATORY COMPONENTS OF SENSORY TRANSDUCTION SYSTEM"/>
    <property type="match status" value="1"/>
</dbReference>
<keyword evidence="1" id="KW-0472">Membrane</keyword>
<gene>
    <name evidence="3" type="ORF">CcarbDRAFT_1550</name>
</gene>
<accession>C6PRY3</accession>
<dbReference type="OrthoDB" id="9805474at2"/>
<feature type="transmembrane region" description="Helical" evidence="1">
    <location>
        <begin position="188"/>
        <end position="206"/>
    </location>
</feature>
<proteinExistence type="predicted"/>
<name>C6PRY3_9CLOT</name>
<protein>
    <submittedName>
        <fullName evidence="3">Diguanylate cyclase</fullName>
    </submittedName>
</protein>
<comment type="caution">
    <text evidence="3">The sequence shown here is derived from an EMBL/GenBank/DDBJ whole genome shotgun (WGS) entry which is preliminary data.</text>
</comment>
<dbReference type="InterPro" id="IPR050469">
    <property type="entry name" value="Diguanylate_Cyclase"/>
</dbReference>
<dbReference type="InterPro" id="IPR029787">
    <property type="entry name" value="Nucleotide_cyclase"/>
</dbReference>
<feature type="transmembrane region" description="Helical" evidence="1">
    <location>
        <begin position="129"/>
        <end position="150"/>
    </location>
</feature>
<dbReference type="PATRIC" id="fig|536227.13.peg.823"/>
<evidence type="ECO:0000313" key="4">
    <source>
        <dbReference type="Proteomes" id="UP000004198"/>
    </source>
</evidence>
<feature type="transmembrane region" description="Helical" evidence="1">
    <location>
        <begin position="157"/>
        <end position="176"/>
    </location>
</feature>
<reference evidence="3 4" key="1">
    <citation type="submission" date="2009-06" db="EMBL/GenBank/DDBJ databases">
        <title>The draft genome of Clostridium carboxidivorans P7.</title>
        <authorList>
            <consortium name="US DOE Joint Genome Institute (JGI-PGF)"/>
            <person name="Lucas S."/>
            <person name="Copeland A."/>
            <person name="Lapidus A."/>
            <person name="Glavina del Rio T."/>
            <person name="Tice H."/>
            <person name="Bruce D."/>
            <person name="Goodwin L."/>
            <person name="Pitluck S."/>
            <person name="Larimer F."/>
            <person name="Land M.L."/>
            <person name="Hauser L."/>
            <person name="Hemme C.L."/>
        </authorList>
    </citation>
    <scope>NUCLEOTIDE SEQUENCE [LARGE SCALE GENOMIC DNA]</scope>
    <source>
        <strain evidence="3 4">P7</strain>
    </source>
</reference>
<keyword evidence="1" id="KW-1133">Transmembrane helix</keyword>
<dbReference type="STRING" id="536227.Ccar_03885"/>
<dbReference type="Gene3D" id="3.30.70.270">
    <property type="match status" value="1"/>
</dbReference>
<evidence type="ECO:0000256" key="1">
    <source>
        <dbReference type="SAM" id="Phobius"/>
    </source>
</evidence>
<dbReference type="RefSeq" id="WP_007060435.1">
    <property type="nucleotide sequence ID" value="NZ_ACVI01000019.1"/>
</dbReference>
<dbReference type="GO" id="GO:0052621">
    <property type="term" value="F:diguanylate cyclase activity"/>
    <property type="evidence" value="ECO:0007669"/>
    <property type="project" value="TreeGrafter"/>
</dbReference>
<dbReference type="eggNOG" id="COG3706">
    <property type="taxonomic scope" value="Bacteria"/>
</dbReference>
<dbReference type="PROSITE" id="PS50887">
    <property type="entry name" value="GGDEF"/>
    <property type="match status" value="1"/>
</dbReference>
<dbReference type="Pfam" id="PF00990">
    <property type="entry name" value="GGDEF"/>
    <property type="match status" value="1"/>
</dbReference>
<feature type="transmembrane region" description="Helical" evidence="1">
    <location>
        <begin position="35"/>
        <end position="52"/>
    </location>
</feature>
<dbReference type="CDD" id="cd01949">
    <property type="entry name" value="GGDEF"/>
    <property type="match status" value="1"/>
</dbReference>
<keyword evidence="1" id="KW-0812">Transmembrane</keyword>
<dbReference type="Proteomes" id="UP000004198">
    <property type="component" value="Unassembled WGS sequence"/>
</dbReference>
<dbReference type="AlphaFoldDB" id="C6PRY3"/>
<dbReference type="PANTHER" id="PTHR45138:SF9">
    <property type="entry name" value="DIGUANYLATE CYCLASE DGCM-RELATED"/>
    <property type="match status" value="1"/>
</dbReference>